<keyword evidence="8" id="KW-1185">Reference proteome</keyword>
<keyword evidence="3 6" id="KW-0812">Transmembrane</keyword>
<evidence type="ECO:0000313" key="7">
    <source>
        <dbReference type="EMBL" id="MBP3952952.1"/>
    </source>
</evidence>
<evidence type="ECO:0000256" key="5">
    <source>
        <dbReference type="ARBA" id="ARBA00023136"/>
    </source>
</evidence>
<proteinExistence type="predicted"/>
<dbReference type="EMBL" id="JAGKSQ010000008">
    <property type="protein sequence ID" value="MBP3952952.1"/>
    <property type="molecule type" value="Genomic_DNA"/>
</dbReference>
<accession>A0A940WY83</accession>
<dbReference type="AlphaFoldDB" id="A0A940WY83"/>
<feature type="transmembrane region" description="Helical" evidence="6">
    <location>
        <begin position="84"/>
        <end position="107"/>
    </location>
</feature>
<feature type="transmembrane region" description="Helical" evidence="6">
    <location>
        <begin position="53"/>
        <end position="72"/>
    </location>
</feature>
<dbReference type="Pfam" id="PF09678">
    <property type="entry name" value="Caa3_CtaG"/>
    <property type="match status" value="1"/>
</dbReference>
<dbReference type="Proteomes" id="UP000678228">
    <property type="component" value="Unassembled WGS sequence"/>
</dbReference>
<name>A0A940WY83_9BACI</name>
<dbReference type="InterPro" id="IPR019108">
    <property type="entry name" value="Caa3_assmbl_CtaG-rel"/>
</dbReference>
<gene>
    <name evidence="7" type="ORF">J7W16_17655</name>
</gene>
<dbReference type="GO" id="GO:0005886">
    <property type="term" value="C:plasma membrane"/>
    <property type="evidence" value="ECO:0007669"/>
    <property type="project" value="UniProtKB-SubCell"/>
</dbReference>
<comment type="subcellular location">
    <subcellularLocation>
        <location evidence="1">Cell membrane</location>
        <topology evidence="1">Multi-pass membrane protein</topology>
    </subcellularLocation>
</comment>
<feature type="transmembrane region" description="Helical" evidence="6">
    <location>
        <begin position="235"/>
        <end position="254"/>
    </location>
</feature>
<protein>
    <submittedName>
        <fullName evidence="7">Cytochrome c oxidase assembly protein</fullName>
    </submittedName>
</protein>
<comment type="caution">
    <text evidence="7">The sequence shown here is derived from an EMBL/GenBank/DDBJ whole genome shotgun (WGS) entry which is preliminary data.</text>
</comment>
<dbReference type="RefSeq" id="WP_210598799.1">
    <property type="nucleotide sequence ID" value="NZ_JAGKSQ010000008.1"/>
</dbReference>
<keyword evidence="2" id="KW-1003">Cell membrane</keyword>
<evidence type="ECO:0000256" key="3">
    <source>
        <dbReference type="ARBA" id="ARBA00022692"/>
    </source>
</evidence>
<feature type="transmembrane region" description="Helical" evidence="6">
    <location>
        <begin position="15"/>
        <end position="41"/>
    </location>
</feature>
<feature type="transmembrane region" description="Helical" evidence="6">
    <location>
        <begin position="127"/>
        <end position="148"/>
    </location>
</feature>
<feature type="transmembrane region" description="Helical" evidence="6">
    <location>
        <begin position="193"/>
        <end position="215"/>
    </location>
</feature>
<evidence type="ECO:0000313" key="8">
    <source>
        <dbReference type="Proteomes" id="UP000678228"/>
    </source>
</evidence>
<organism evidence="7 8">
    <name type="scientific">Halalkalibacter suaedae</name>
    <dbReference type="NCBI Taxonomy" id="2822140"/>
    <lineage>
        <taxon>Bacteria</taxon>
        <taxon>Bacillati</taxon>
        <taxon>Bacillota</taxon>
        <taxon>Bacilli</taxon>
        <taxon>Bacillales</taxon>
        <taxon>Bacillaceae</taxon>
        <taxon>Halalkalibacter</taxon>
    </lineage>
</organism>
<evidence type="ECO:0000256" key="6">
    <source>
        <dbReference type="SAM" id="Phobius"/>
    </source>
</evidence>
<feature type="transmembrane region" description="Helical" evidence="6">
    <location>
        <begin position="160"/>
        <end position="181"/>
    </location>
</feature>
<reference evidence="7" key="1">
    <citation type="submission" date="2021-03" db="EMBL/GenBank/DDBJ databases">
        <title>Bacillus suaedae sp. nov., isolated from Suaeda aralocaspica.</title>
        <authorList>
            <person name="Lei R.F.R."/>
        </authorList>
    </citation>
    <scope>NUCLEOTIDE SEQUENCE</scope>
    <source>
        <strain evidence="7">YZJH907-2</strain>
    </source>
</reference>
<evidence type="ECO:0000256" key="4">
    <source>
        <dbReference type="ARBA" id="ARBA00022989"/>
    </source>
</evidence>
<evidence type="ECO:0000256" key="2">
    <source>
        <dbReference type="ARBA" id="ARBA00022475"/>
    </source>
</evidence>
<keyword evidence="4 6" id="KW-1133">Transmembrane helix</keyword>
<evidence type="ECO:0000256" key="1">
    <source>
        <dbReference type="ARBA" id="ARBA00004651"/>
    </source>
</evidence>
<keyword evidence="5 6" id="KW-0472">Membrane</keyword>
<sequence length="265" mass="29858">MNNDEHVQHLVEHSIGIGIQMTLFLPFVLMTFVYIVAVIYSNRTYRRWPLMRTICLLVGMICASLAVIGPLADRAHTDFSVHMFAHLLLGMAAPLFIVLSAPMTLLLRTVSVKTARKITALLKKEIIRFLCDPLFTSIMNIGGLWILYMTDLFGAMHENSGVFIAIHVHMFLAGYFFTYSMIHIDPNPHRANFLYRSIVLVLAIAGHGVLAKYLFANPPSGVAIAMAEEGAKLMYYGGDLIDIAIIFIICLQWYKQSRPRMIAHQ</sequence>